<protein>
    <submittedName>
        <fullName evidence="2">Uncharacterized protein</fullName>
    </submittedName>
</protein>
<accession>A0A6G1DY03</accession>
<evidence type="ECO:0000256" key="1">
    <source>
        <dbReference type="SAM" id="MobiDB-lite"/>
    </source>
</evidence>
<organism evidence="2 3">
    <name type="scientific">Oryza meyeriana var. granulata</name>
    <dbReference type="NCBI Taxonomy" id="110450"/>
    <lineage>
        <taxon>Eukaryota</taxon>
        <taxon>Viridiplantae</taxon>
        <taxon>Streptophyta</taxon>
        <taxon>Embryophyta</taxon>
        <taxon>Tracheophyta</taxon>
        <taxon>Spermatophyta</taxon>
        <taxon>Magnoliopsida</taxon>
        <taxon>Liliopsida</taxon>
        <taxon>Poales</taxon>
        <taxon>Poaceae</taxon>
        <taxon>BOP clade</taxon>
        <taxon>Oryzoideae</taxon>
        <taxon>Oryzeae</taxon>
        <taxon>Oryzinae</taxon>
        <taxon>Oryza</taxon>
        <taxon>Oryza meyeriana</taxon>
    </lineage>
</organism>
<feature type="region of interest" description="Disordered" evidence="1">
    <location>
        <begin position="1"/>
        <end position="35"/>
    </location>
</feature>
<evidence type="ECO:0000313" key="3">
    <source>
        <dbReference type="Proteomes" id="UP000479710"/>
    </source>
</evidence>
<dbReference type="AlphaFoldDB" id="A0A6G1DY03"/>
<evidence type="ECO:0000313" key="2">
    <source>
        <dbReference type="EMBL" id="KAF0917291.1"/>
    </source>
</evidence>
<dbReference type="Proteomes" id="UP000479710">
    <property type="component" value="Unassembled WGS sequence"/>
</dbReference>
<proteinExistence type="predicted"/>
<comment type="caution">
    <text evidence="2">The sequence shown here is derived from an EMBL/GenBank/DDBJ whole genome shotgun (WGS) entry which is preliminary data.</text>
</comment>
<gene>
    <name evidence="2" type="ORF">E2562_017467</name>
</gene>
<dbReference type="EMBL" id="SPHZ02000005">
    <property type="protein sequence ID" value="KAF0917291.1"/>
    <property type="molecule type" value="Genomic_DNA"/>
</dbReference>
<name>A0A6G1DY03_9ORYZ</name>
<keyword evidence="3" id="KW-1185">Reference proteome</keyword>
<sequence length="62" mass="6666">MGPAGDVSCQTCPPQAWRHSTTAKHHKPLEGRCNDDDAEAWSHTVFTSSAKSRSHGETGESS</sequence>
<reference evidence="2 3" key="1">
    <citation type="submission" date="2019-11" db="EMBL/GenBank/DDBJ databases">
        <title>Whole genome sequence of Oryza granulata.</title>
        <authorList>
            <person name="Li W."/>
        </authorList>
    </citation>
    <scope>NUCLEOTIDE SEQUENCE [LARGE SCALE GENOMIC DNA]</scope>
    <source>
        <strain evidence="3">cv. Menghai</strain>
        <tissue evidence="2">Leaf</tissue>
    </source>
</reference>